<reference evidence="6 7" key="1">
    <citation type="submission" date="2018-01" db="EMBL/GenBank/DDBJ databases">
        <title>Whole genome analyses suggest that Burkholderia sensu lato contains two further novel genera in the rhizoxinica-symbiotica group Mycetohabitans gen. nov., and Trinickia gen. nov.: implications for the evolution of diazotrophy and nodulation in the Burkholderiaceae.</title>
        <authorList>
            <person name="Estrada-de los Santos P."/>
            <person name="Palmer M."/>
            <person name="Chavez-Ramirez B."/>
            <person name="Beukes C."/>
            <person name="Steenkamp E.T."/>
            <person name="Hirsch A.M."/>
            <person name="Manyaka P."/>
            <person name="Maluk M."/>
            <person name="Lafos M."/>
            <person name="Crook M."/>
            <person name="Gross E."/>
            <person name="Simon M.F."/>
            <person name="Bueno dos Reis Junior F."/>
            <person name="Poole P.S."/>
            <person name="Venter S.N."/>
            <person name="James E.K."/>
        </authorList>
    </citation>
    <scope>NUCLEOTIDE SEQUENCE [LARGE SCALE GENOMIC DNA]</scope>
    <source>
        <strain evidence="6 7">GIMN1.004</strain>
    </source>
</reference>
<evidence type="ECO:0000256" key="2">
    <source>
        <dbReference type="ARBA" id="ARBA00023015"/>
    </source>
</evidence>
<dbReference type="InterPro" id="IPR036388">
    <property type="entry name" value="WH-like_DNA-bd_sf"/>
</dbReference>
<dbReference type="CDD" id="cd08432">
    <property type="entry name" value="PBP2_GcdR_TrpI_HvrB_AmpR_like"/>
    <property type="match status" value="1"/>
</dbReference>
<gene>
    <name evidence="6" type="ORF">C0Z18_13540</name>
</gene>
<accession>A0A2N7VQC1</accession>
<evidence type="ECO:0000256" key="1">
    <source>
        <dbReference type="ARBA" id="ARBA00009437"/>
    </source>
</evidence>
<comment type="caution">
    <text evidence="6">The sequence shown here is derived from an EMBL/GenBank/DDBJ whole genome shotgun (WGS) entry which is preliminary data.</text>
</comment>
<dbReference type="InterPro" id="IPR036390">
    <property type="entry name" value="WH_DNA-bd_sf"/>
</dbReference>
<dbReference type="Pfam" id="PF03466">
    <property type="entry name" value="LysR_substrate"/>
    <property type="match status" value="1"/>
</dbReference>
<keyword evidence="7" id="KW-1185">Reference proteome</keyword>
<dbReference type="Gene3D" id="3.40.190.10">
    <property type="entry name" value="Periplasmic binding protein-like II"/>
    <property type="match status" value="2"/>
</dbReference>
<dbReference type="InterPro" id="IPR058163">
    <property type="entry name" value="LysR-type_TF_proteobact-type"/>
</dbReference>
<dbReference type="InterPro" id="IPR000847">
    <property type="entry name" value="LysR_HTH_N"/>
</dbReference>
<protein>
    <submittedName>
        <fullName evidence="6">LysR family transcriptional regulator</fullName>
    </submittedName>
</protein>
<comment type="similarity">
    <text evidence="1">Belongs to the LysR transcriptional regulatory family.</text>
</comment>
<dbReference type="SUPFAM" id="SSF46785">
    <property type="entry name" value="Winged helix' DNA-binding domain"/>
    <property type="match status" value="1"/>
</dbReference>
<evidence type="ECO:0000313" key="6">
    <source>
        <dbReference type="EMBL" id="PMS19350.1"/>
    </source>
</evidence>
<dbReference type="AlphaFoldDB" id="A0A2N7VQC1"/>
<dbReference type="InterPro" id="IPR005119">
    <property type="entry name" value="LysR_subst-bd"/>
</dbReference>
<evidence type="ECO:0000256" key="4">
    <source>
        <dbReference type="ARBA" id="ARBA00023163"/>
    </source>
</evidence>
<keyword evidence="3" id="KW-0238">DNA-binding</keyword>
<dbReference type="SUPFAM" id="SSF53850">
    <property type="entry name" value="Periplasmic binding protein-like II"/>
    <property type="match status" value="1"/>
</dbReference>
<keyword evidence="2" id="KW-0805">Transcription regulation</keyword>
<evidence type="ECO:0000313" key="7">
    <source>
        <dbReference type="Proteomes" id="UP000235616"/>
    </source>
</evidence>
<dbReference type="PANTHER" id="PTHR30537">
    <property type="entry name" value="HTH-TYPE TRANSCRIPTIONAL REGULATOR"/>
    <property type="match status" value="1"/>
</dbReference>
<dbReference type="PROSITE" id="PS50931">
    <property type="entry name" value="HTH_LYSR"/>
    <property type="match status" value="1"/>
</dbReference>
<dbReference type="EMBL" id="PNYA01000011">
    <property type="protein sequence ID" value="PMS19350.1"/>
    <property type="molecule type" value="Genomic_DNA"/>
</dbReference>
<dbReference type="Gene3D" id="1.10.10.10">
    <property type="entry name" value="Winged helix-like DNA-binding domain superfamily/Winged helix DNA-binding domain"/>
    <property type="match status" value="1"/>
</dbReference>
<sequence length="306" mass="34398">MQKRPHLPPLQTLRAFEAAVRLASFTRAADELALTQGAVSQHVRALEARLATPLFTRERSGAVPTPRAHELALQIRQGLNVLERAFDPPARGAARASSRAREPVRLTVSVLPPFADRWLEPRLGRFRRKYPHIELTLRKEAALARLNGRDGVDVALRYGPGAWPGLQAERFMDEEIFPVMSPAYGNGVPPRHFADLARCTLLKHRAQPWEPWFQAVGLDLTEPRGAPLFDDARALLEAAEQGRGIALARASLVARELCEGRLVRLWKRRVTDIYAHFIVWRADSPQLPAIDALRAWLHDEAARRAF</sequence>
<dbReference type="PANTHER" id="PTHR30537:SF79">
    <property type="entry name" value="TRANSCRIPTIONAL REGULATOR-RELATED"/>
    <property type="match status" value="1"/>
</dbReference>
<feature type="domain" description="HTH lysR-type" evidence="5">
    <location>
        <begin position="8"/>
        <end position="65"/>
    </location>
</feature>
<dbReference type="OrthoDB" id="5526340at2"/>
<dbReference type="RefSeq" id="WP_102645938.1">
    <property type="nucleotide sequence ID" value="NZ_PNYA01000011.1"/>
</dbReference>
<organism evidence="6 7">
    <name type="scientific">Trinickia dabaoshanensis</name>
    <dbReference type="NCBI Taxonomy" id="564714"/>
    <lineage>
        <taxon>Bacteria</taxon>
        <taxon>Pseudomonadati</taxon>
        <taxon>Pseudomonadota</taxon>
        <taxon>Betaproteobacteria</taxon>
        <taxon>Burkholderiales</taxon>
        <taxon>Burkholderiaceae</taxon>
        <taxon>Trinickia</taxon>
    </lineage>
</organism>
<dbReference type="GO" id="GO:0003700">
    <property type="term" value="F:DNA-binding transcription factor activity"/>
    <property type="evidence" value="ECO:0007669"/>
    <property type="project" value="InterPro"/>
</dbReference>
<dbReference type="GO" id="GO:0006351">
    <property type="term" value="P:DNA-templated transcription"/>
    <property type="evidence" value="ECO:0007669"/>
    <property type="project" value="TreeGrafter"/>
</dbReference>
<proteinExistence type="inferred from homology"/>
<dbReference type="Pfam" id="PF00126">
    <property type="entry name" value="HTH_1"/>
    <property type="match status" value="1"/>
</dbReference>
<dbReference type="Proteomes" id="UP000235616">
    <property type="component" value="Unassembled WGS sequence"/>
</dbReference>
<evidence type="ECO:0000259" key="5">
    <source>
        <dbReference type="PROSITE" id="PS50931"/>
    </source>
</evidence>
<evidence type="ECO:0000256" key="3">
    <source>
        <dbReference type="ARBA" id="ARBA00023125"/>
    </source>
</evidence>
<dbReference type="PRINTS" id="PR00039">
    <property type="entry name" value="HTHLYSR"/>
</dbReference>
<name>A0A2N7VQC1_9BURK</name>
<dbReference type="GO" id="GO:0043565">
    <property type="term" value="F:sequence-specific DNA binding"/>
    <property type="evidence" value="ECO:0007669"/>
    <property type="project" value="TreeGrafter"/>
</dbReference>
<keyword evidence="4" id="KW-0804">Transcription</keyword>